<dbReference type="KEGG" id="mtun:MTUNDRAET4_1062"/>
<organism evidence="1 2">
    <name type="scientific">Methylocella tundrae</name>
    <dbReference type="NCBI Taxonomy" id="227605"/>
    <lineage>
        <taxon>Bacteria</taxon>
        <taxon>Pseudomonadati</taxon>
        <taxon>Pseudomonadota</taxon>
        <taxon>Alphaproteobacteria</taxon>
        <taxon>Hyphomicrobiales</taxon>
        <taxon>Beijerinckiaceae</taxon>
        <taxon>Methylocella</taxon>
    </lineage>
</organism>
<reference evidence="1 2" key="1">
    <citation type="submission" date="2019-03" db="EMBL/GenBank/DDBJ databases">
        <authorList>
            <person name="Kox A.R. M."/>
        </authorList>
    </citation>
    <scope>NUCLEOTIDE SEQUENCE [LARGE SCALE GENOMIC DNA]</scope>
    <source>
        <strain evidence="1">MTUNDRAET4 annotated genome</strain>
    </source>
</reference>
<sequence length="356" mass="34486">MALPILNVTPGSGATINTLPNAPAVIADSISVALATDTVLPLPTGAAADGTDATGVVQLAGGIGIRGWLSGIFSKVSTAANQATQITSLAAILAAIQATDTAIAITNRSGYINGAVSAAAVQSIGTQGWAPGDTLTMPSGAGVGAPAVLNVQSTQLAAVPTIAAAGSGGTNGAVTLTGTTGTGTKFTLAGTISGGVLTAIGSISVAGNYTVNPTNLAAEPVTGGGLTGATVNIKMAILALGVTTPGVYTAPVTNPLAPAATSGSGVGATVNLTSFTPLSTQVAALNASRQYLAIRNESTAQNIGFSLSGAAAFGAVGTSTLLSNFNGYDWSGNRVPSNALTAIGQVAFQQFTAWEG</sequence>
<dbReference type="RefSeq" id="WP_134487659.1">
    <property type="nucleotide sequence ID" value="NZ_CP139089.1"/>
</dbReference>
<accession>A0A4U8YX04</accession>
<gene>
    <name evidence="1" type="ORF">MTUNDRAET4_1062</name>
</gene>
<evidence type="ECO:0000313" key="1">
    <source>
        <dbReference type="EMBL" id="VFU07955.1"/>
    </source>
</evidence>
<proteinExistence type="predicted"/>
<dbReference type="EMBL" id="LR536450">
    <property type="protein sequence ID" value="VFU07955.1"/>
    <property type="molecule type" value="Genomic_DNA"/>
</dbReference>
<dbReference type="OrthoDB" id="8441489at2"/>
<dbReference type="AlphaFoldDB" id="A0A4U8YX04"/>
<dbReference type="Proteomes" id="UP000294360">
    <property type="component" value="Chromosome"/>
</dbReference>
<name>A0A4U8YX04_METTU</name>
<protein>
    <submittedName>
        <fullName evidence="1">Uncharacterized protein</fullName>
    </submittedName>
</protein>
<evidence type="ECO:0000313" key="2">
    <source>
        <dbReference type="Proteomes" id="UP000294360"/>
    </source>
</evidence>